<comment type="caution">
    <text evidence="2">The sequence shown here is derived from an EMBL/GenBank/DDBJ whole genome shotgun (WGS) entry which is preliminary data.</text>
</comment>
<evidence type="ECO:0000313" key="2">
    <source>
        <dbReference type="EMBL" id="KAK4214846.1"/>
    </source>
</evidence>
<dbReference type="EMBL" id="MU858087">
    <property type="protein sequence ID" value="KAK4214846.1"/>
    <property type="molecule type" value="Genomic_DNA"/>
</dbReference>
<keyword evidence="3" id="KW-1185">Reference proteome</keyword>
<protein>
    <submittedName>
        <fullName evidence="2">Uncharacterized protein</fullName>
    </submittedName>
</protein>
<feature type="compositionally biased region" description="Low complexity" evidence="1">
    <location>
        <begin position="1"/>
        <end position="13"/>
    </location>
</feature>
<name>A0AAN6YBB9_9PEZI</name>
<accession>A0AAN6YBB9</accession>
<reference evidence="2" key="1">
    <citation type="journal article" date="2023" name="Mol. Phylogenet. Evol.">
        <title>Genome-scale phylogeny and comparative genomics of the fungal order Sordariales.</title>
        <authorList>
            <person name="Hensen N."/>
            <person name="Bonometti L."/>
            <person name="Westerberg I."/>
            <person name="Brannstrom I.O."/>
            <person name="Guillou S."/>
            <person name="Cros-Aarteil S."/>
            <person name="Calhoun S."/>
            <person name="Haridas S."/>
            <person name="Kuo A."/>
            <person name="Mondo S."/>
            <person name="Pangilinan J."/>
            <person name="Riley R."/>
            <person name="LaButti K."/>
            <person name="Andreopoulos B."/>
            <person name="Lipzen A."/>
            <person name="Chen C."/>
            <person name="Yan M."/>
            <person name="Daum C."/>
            <person name="Ng V."/>
            <person name="Clum A."/>
            <person name="Steindorff A."/>
            <person name="Ohm R.A."/>
            <person name="Martin F."/>
            <person name="Silar P."/>
            <person name="Natvig D.O."/>
            <person name="Lalanne C."/>
            <person name="Gautier V."/>
            <person name="Ament-Velasquez S.L."/>
            <person name="Kruys A."/>
            <person name="Hutchinson M.I."/>
            <person name="Powell A.J."/>
            <person name="Barry K."/>
            <person name="Miller A.N."/>
            <person name="Grigoriev I.V."/>
            <person name="Debuchy R."/>
            <person name="Gladieux P."/>
            <person name="Hiltunen Thoren M."/>
            <person name="Johannesson H."/>
        </authorList>
    </citation>
    <scope>NUCLEOTIDE SEQUENCE</scope>
    <source>
        <strain evidence="2">PSN293</strain>
    </source>
</reference>
<feature type="region of interest" description="Disordered" evidence="1">
    <location>
        <begin position="95"/>
        <end position="117"/>
    </location>
</feature>
<evidence type="ECO:0000313" key="3">
    <source>
        <dbReference type="Proteomes" id="UP001301769"/>
    </source>
</evidence>
<gene>
    <name evidence="2" type="ORF">QBC37DRAFT_141623</name>
</gene>
<dbReference type="Proteomes" id="UP001301769">
    <property type="component" value="Unassembled WGS sequence"/>
</dbReference>
<dbReference type="AlphaFoldDB" id="A0AAN6YBB9"/>
<organism evidence="2 3">
    <name type="scientific">Rhypophila decipiens</name>
    <dbReference type="NCBI Taxonomy" id="261697"/>
    <lineage>
        <taxon>Eukaryota</taxon>
        <taxon>Fungi</taxon>
        <taxon>Dikarya</taxon>
        <taxon>Ascomycota</taxon>
        <taxon>Pezizomycotina</taxon>
        <taxon>Sordariomycetes</taxon>
        <taxon>Sordariomycetidae</taxon>
        <taxon>Sordariales</taxon>
        <taxon>Naviculisporaceae</taxon>
        <taxon>Rhypophila</taxon>
    </lineage>
</organism>
<feature type="region of interest" description="Disordered" evidence="1">
    <location>
        <begin position="134"/>
        <end position="157"/>
    </location>
</feature>
<sequence>MAHSASSTSSCRSVIQEDGAGEKDKPSRKRSRPAFRPTSPYHKHSPGLDPPRPAKEGFEWVWFPDGYWAEREFKSLPQPANAYKGWKKSWRRKSVVESGSGSDKETESRDDPPLAVGTAIFSPQSRFLSEEAHVHSLQYPDSHPPPSSIRGRLGNEGEWLSPNDHNASPDDSHIKASMCESSQAAKCSHNIHKTRYRFPSISWRLPSIYAQSNRDVGQPFTSWCFYFHQN</sequence>
<evidence type="ECO:0000256" key="1">
    <source>
        <dbReference type="SAM" id="MobiDB-lite"/>
    </source>
</evidence>
<proteinExistence type="predicted"/>
<feature type="compositionally biased region" description="Basic and acidic residues" evidence="1">
    <location>
        <begin position="102"/>
        <end position="112"/>
    </location>
</feature>
<reference evidence="2" key="2">
    <citation type="submission" date="2023-05" db="EMBL/GenBank/DDBJ databases">
        <authorList>
            <consortium name="Lawrence Berkeley National Laboratory"/>
            <person name="Steindorff A."/>
            <person name="Hensen N."/>
            <person name="Bonometti L."/>
            <person name="Westerberg I."/>
            <person name="Brannstrom I.O."/>
            <person name="Guillou S."/>
            <person name="Cros-Aarteil S."/>
            <person name="Calhoun S."/>
            <person name="Haridas S."/>
            <person name="Kuo A."/>
            <person name="Mondo S."/>
            <person name="Pangilinan J."/>
            <person name="Riley R."/>
            <person name="Labutti K."/>
            <person name="Andreopoulos B."/>
            <person name="Lipzen A."/>
            <person name="Chen C."/>
            <person name="Yanf M."/>
            <person name="Daum C."/>
            <person name="Ng V."/>
            <person name="Clum A."/>
            <person name="Ohm R."/>
            <person name="Martin F."/>
            <person name="Silar P."/>
            <person name="Natvig D."/>
            <person name="Lalanne C."/>
            <person name="Gautier V."/>
            <person name="Ament-Velasquez S.L."/>
            <person name="Kruys A."/>
            <person name="Hutchinson M.I."/>
            <person name="Powell A.J."/>
            <person name="Barry K."/>
            <person name="Miller A.N."/>
            <person name="Grigoriev I.V."/>
            <person name="Debuchy R."/>
            <person name="Gladieux P."/>
            <person name="Thoren M.H."/>
            <person name="Johannesson H."/>
        </authorList>
    </citation>
    <scope>NUCLEOTIDE SEQUENCE</scope>
    <source>
        <strain evidence="2">PSN293</strain>
    </source>
</reference>
<feature type="region of interest" description="Disordered" evidence="1">
    <location>
        <begin position="1"/>
        <end position="55"/>
    </location>
</feature>